<dbReference type="EMBL" id="JAEUBE010000183">
    <property type="protein sequence ID" value="KAH3667368.1"/>
    <property type="molecule type" value="Genomic_DNA"/>
</dbReference>
<reference evidence="2" key="2">
    <citation type="submission" date="2021-01" db="EMBL/GenBank/DDBJ databases">
        <authorList>
            <person name="Schikora-Tamarit M.A."/>
        </authorList>
    </citation>
    <scope>NUCLEOTIDE SEQUENCE</scope>
    <source>
        <strain evidence="2">CBS6075</strain>
    </source>
</reference>
<proteinExistence type="predicted"/>
<gene>
    <name evidence="2" type="ORF">OGAPHI_003017</name>
</gene>
<name>A0A9P8T5U3_9ASCO</name>
<evidence type="ECO:0000313" key="2">
    <source>
        <dbReference type="EMBL" id="KAH3667368.1"/>
    </source>
</evidence>
<dbReference type="AlphaFoldDB" id="A0A9P8T5U3"/>
<organism evidence="2 3">
    <name type="scientific">Ogataea philodendri</name>
    <dbReference type="NCBI Taxonomy" id="1378263"/>
    <lineage>
        <taxon>Eukaryota</taxon>
        <taxon>Fungi</taxon>
        <taxon>Dikarya</taxon>
        <taxon>Ascomycota</taxon>
        <taxon>Saccharomycotina</taxon>
        <taxon>Pichiomycetes</taxon>
        <taxon>Pichiales</taxon>
        <taxon>Pichiaceae</taxon>
        <taxon>Ogataea</taxon>
    </lineage>
</organism>
<evidence type="ECO:0000256" key="1">
    <source>
        <dbReference type="SAM" id="MobiDB-lite"/>
    </source>
</evidence>
<keyword evidence="3" id="KW-1185">Reference proteome</keyword>
<accession>A0A9P8T5U3</accession>
<sequence length="312" mass="34558">MAPLLKAPETPWPTARVNGNELSQHSRRESLEMPTSSDPDELASLLNVLITDNPNDFPFQQNNVQQVVVQSGEIVRELVDHSYPSAVSRYLQFAASFFGIFHQLGFFPCNHHKQHLGNQIVQQRHVSISAFDSSGKSTSSSEVRFDVRFDVFDSESGSTSSKFETEYARRLVGFGRLLKSAWSILDVAGQLGTLARGTAENADEDEDVDAMELRCMFELLEVMASFSNPNDEFCRDVADSRREGPTESLRDVVGTFKELRLDAGTDPYVGVPGPGVVLPESWKGYLKVGALKSLPFCKRSEGMLSVSELTVL</sequence>
<comment type="caution">
    <text evidence="2">The sequence shown here is derived from an EMBL/GenBank/DDBJ whole genome shotgun (WGS) entry which is preliminary data.</text>
</comment>
<reference evidence="2" key="1">
    <citation type="journal article" date="2021" name="Open Biol.">
        <title>Shared evolutionary footprints suggest mitochondrial oxidative damage underlies multiple complex I losses in fungi.</title>
        <authorList>
            <person name="Schikora-Tamarit M.A."/>
            <person name="Marcet-Houben M."/>
            <person name="Nosek J."/>
            <person name="Gabaldon T."/>
        </authorList>
    </citation>
    <scope>NUCLEOTIDE SEQUENCE</scope>
    <source>
        <strain evidence="2">CBS6075</strain>
    </source>
</reference>
<dbReference type="GeneID" id="70234984"/>
<evidence type="ECO:0000313" key="3">
    <source>
        <dbReference type="Proteomes" id="UP000769157"/>
    </source>
</evidence>
<dbReference type="Proteomes" id="UP000769157">
    <property type="component" value="Unassembled WGS sequence"/>
</dbReference>
<dbReference type="RefSeq" id="XP_046062180.1">
    <property type="nucleotide sequence ID" value="XM_046203950.1"/>
</dbReference>
<protein>
    <submittedName>
        <fullName evidence="2">Uncharacterized protein</fullName>
    </submittedName>
</protein>
<feature type="region of interest" description="Disordered" evidence="1">
    <location>
        <begin position="1"/>
        <end position="38"/>
    </location>
</feature>